<accession>A0A644V6X9</accession>
<dbReference type="AlphaFoldDB" id="A0A644V6X9"/>
<reference evidence="1" key="1">
    <citation type="submission" date="2019-08" db="EMBL/GenBank/DDBJ databases">
        <authorList>
            <person name="Kucharzyk K."/>
            <person name="Murdoch R.W."/>
            <person name="Higgins S."/>
            <person name="Loffler F."/>
        </authorList>
    </citation>
    <scope>NUCLEOTIDE SEQUENCE</scope>
</reference>
<dbReference type="EMBL" id="VSSQ01000230">
    <property type="protein sequence ID" value="MPL86957.1"/>
    <property type="molecule type" value="Genomic_DNA"/>
</dbReference>
<name>A0A644V6X9_9ZZZZ</name>
<comment type="caution">
    <text evidence="1">The sequence shown here is derived from an EMBL/GenBank/DDBJ whole genome shotgun (WGS) entry which is preliminary data.</text>
</comment>
<gene>
    <name evidence="1" type="ORF">SDC9_32944</name>
</gene>
<protein>
    <submittedName>
        <fullName evidence="1">Uncharacterized protein</fullName>
    </submittedName>
</protein>
<sequence length="78" mass="8841">MKKRLLILSLLALLDCKKNDNQLYEWTDVSPESTTGFQEIKMLTENVGYVAGFLNNRAYNVVCTQIQPGNCISENKTI</sequence>
<proteinExistence type="predicted"/>
<evidence type="ECO:0000313" key="1">
    <source>
        <dbReference type="EMBL" id="MPL86957.1"/>
    </source>
</evidence>
<organism evidence="1">
    <name type="scientific">bioreactor metagenome</name>
    <dbReference type="NCBI Taxonomy" id="1076179"/>
    <lineage>
        <taxon>unclassified sequences</taxon>
        <taxon>metagenomes</taxon>
        <taxon>ecological metagenomes</taxon>
    </lineage>
</organism>